<keyword evidence="1" id="KW-0812">Transmembrane</keyword>
<proteinExistence type="predicted"/>
<sequence>MGYHVSIVNNLNIPSTDKILYNPDQVIRKMNELGFIMDYKNGIFFYKEDSDFSIFYDDNCLWVSNPDEKLLEVLIEIADSFNDGSIVIGDSDEIYTCLSDIYPNEAIVQEQKELIIKKILMFLYYRIWFIIPIALAIIKIFIL</sequence>
<name>A0A379B726_9PAST</name>
<dbReference type="EMBL" id="UGSS01000002">
    <property type="protein sequence ID" value="SUB34301.1"/>
    <property type="molecule type" value="Genomic_DNA"/>
</dbReference>
<feature type="transmembrane region" description="Helical" evidence="1">
    <location>
        <begin position="122"/>
        <end position="142"/>
    </location>
</feature>
<dbReference type="Proteomes" id="UP000254280">
    <property type="component" value="Unassembled WGS sequence"/>
</dbReference>
<keyword evidence="1" id="KW-0472">Membrane</keyword>
<keyword evidence="3" id="KW-1185">Reference proteome</keyword>
<keyword evidence="1" id="KW-1133">Transmembrane helix</keyword>
<reference evidence="2 3" key="1">
    <citation type="submission" date="2018-06" db="EMBL/GenBank/DDBJ databases">
        <authorList>
            <consortium name="Pathogen Informatics"/>
            <person name="Doyle S."/>
        </authorList>
    </citation>
    <scope>NUCLEOTIDE SEQUENCE [LARGE SCALE GENOMIC DNA]</scope>
    <source>
        <strain evidence="2 3">NCTC10699</strain>
    </source>
</reference>
<accession>A0A379B726</accession>
<protein>
    <submittedName>
        <fullName evidence="2">Uncharacterized protein</fullName>
    </submittedName>
</protein>
<evidence type="ECO:0000313" key="3">
    <source>
        <dbReference type="Proteomes" id="UP000254280"/>
    </source>
</evidence>
<dbReference type="AlphaFoldDB" id="A0A379B726"/>
<organism evidence="2 3">
    <name type="scientific">[Pasteurella] mairii</name>
    <dbReference type="NCBI Taxonomy" id="757"/>
    <lineage>
        <taxon>Bacteria</taxon>
        <taxon>Pseudomonadati</taxon>
        <taxon>Pseudomonadota</taxon>
        <taxon>Gammaproteobacteria</taxon>
        <taxon>Pasteurellales</taxon>
        <taxon>Pasteurellaceae</taxon>
    </lineage>
</organism>
<gene>
    <name evidence="2" type="ORF">NCTC10699_01961</name>
</gene>
<dbReference type="OrthoDB" id="5687965at2"/>
<evidence type="ECO:0000313" key="2">
    <source>
        <dbReference type="EMBL" id="SUB34301.1"/>
    </source>
</evidence>
<evidence type="ECO:0000256" key="1">
    <source>
        <dbReference type="SAM" id="Phobius"/>
    </source>
</evidence>